<dbReference type="Gene3D" id="1.10.10.10">
    <property type="entry name" value="Winged helix-like DNA-binding domain superfamily/Winged helix DNA-binding domain"/>
    <property type="match status" value="1"/>
</dbReference>
<dbReference type="CDD" id="cd06171">
    <property type="entry name" value="Sigma70_r4"/>
    <property type="match status" value="1"/>
</dbReference>
<accession>A0ABW5QDI8</accession>
<keyword evidence="5 6" id="KW-0804">Transcription</keyword>
<dbReference type="Pfam" id="PF08281">
    <property type="entry name" value="Sigma70_r4_2"/>
    <property type="match status" value="1"/>
</dbReference>
<dbReference type="InterPro" id="IPR007627">
    <property type="entry name" value="RNA_pol_sigma70_r2"/>
</dbReference>
<dbReference type="NCBIfam" id="TIGR02937">
    <property type="entry name" value="sigma70-ECF"/>
    <property type="match status" value="1"/>
</dbReference>
<protein>
    <recommendedName>
        <fullName evidence="6">RNA polymerase sigma factor</fullName>
    </recommendedName>
</protein>
<evidence type="ECO:0000256" key="5">
    <source>
        <dbReference type="ARBA" id="ARBA00023163"/>
    </source>
</evidence>
<dbReference type="NCBIfam" id="NF007223">
    <property type="entry name" value="PRK09641.1"/>
    <property type="match status" value="1"/>
</dbReference>
<dbReference type="InterPro" id="IPR036388">
    <property type="entry name" value="WH-like_DNA-bd_sf"/>
</dbReference>
<feature type="domain" description="RNA polymerase sigma factor 70 region 4 type 2" evidence="8">
    <location>
        <begin position="129"/>
        <end position="180"/>
    </location>
</feature>
<dbReference type="InterPro" id="IPR039425">
    <property type="entry name" value="RNA_pol_sigma-70-like"/>
</dbReference>
<dbReference type="Proteomes" id="UP001597452">
    <property type="component" value="Unassembled WGS sequence"/>
</dbReference>
<proteinExistence type="inferred from homology"/>
<name>A0ABW5QDI8_9BACI</name>
<evidence type="ECO:0000259" key="7">
    <source>
        <dbReference type="Pfam" id="PF04542"/>
    </source>
</evidence>
<dbReference type="SUPFAM" id="SSF88659">
    <property type="entry name" value="Sigma3 and sigma4 domains of RNA polymerase sigma factors"/>
    <property type="match status" value="1"/>
</dbReference>
<comment type="similarity">
    <text evidence="1 6">Belongs to the sigma-70 factor family. ECF subfamily.</text>
</comment>
<dbReference type="InterPro" id="IPR000838">
    <property type="entry name" value="RNA_pol_sigma70_ECF_CS"/>
</dbReference>
<sequence length="190" mass="22215">MEFRLAQLIKQVKKGNHEAFGDIIDQYQHGIYQHCYRMLGNHHDAQEITQETFVRAYTSIQSFKQKNKFAPWLYRIATNLSIDWMRKKKPLHILDQPINDDHSNTYLDQINHEGPTPDESVEAQELNDTIQEAILELPVKYRAVIVLKYVRELSLEEIAETLDLPVGTVKTHLHRGREALRKSLVKTIRS</sequence>
<dbReference type="RefSeq" id="WP_054754659.1">
    <property type="nucleotide sequence ID" value="NZ_JBHUMZ010000025.1"/>
</dbReference>
<dbReference type="Pfam" id="PF04542">
    <property type="entry name" value="Sigma70_r2"/>
    <property type="match status" value="1"/>
</dbReference>
<reference evidence="10" key="1">
    <citation type="journal article" date="2019" name="Int. J. Syst. Evol. Microbiol.">
        <title>The Global Catalogue of Microorganisms (GCM) 10K type strain sequencing project: providing services to taxonomists for standard genome sequencing and annotation.</title>
        <authorList>
            <consortium name="The Broad Institute Genomics Platform"/>
            <consortium name="The Broad Institute Genome Sequencing Center for Infectious Disease"/>
            <person name="Wu L."/>
            <person name="Ma J."/>
        </authorList>
    </citation>
    <scope>NUCLEOTIDE SEQUENCE [LARGE SCALE GENOMIC DNA]</scope>
    <source>
        <strain evidence="10">TISTR 1571</strain>
    </source>
</reference>
<keyword evidence="2 6" id="KW-0805">Transcription regulation</keyword>
<dbReference type="InterPro" id="IPR013324">
    <property type="entry name" value="RNA_pol_sigma_r3/r4-like"/>
</dbReference>
<evidence type="ECO:0000313" key="10">
    <source>
        <dbReference type="Proteomes" id="UP001597452"/>
    </source>
</evidence>
<feature type="domain" description="RNA polymerase sigma-70 region 2" evidence="7">
    <location>
        <begin position="24"/>
        <end position="89"/>
    </location>
</feature>
<evidence type="ECO:0000256" key="4">
    <source>
        <dbReference type="ARBA" id="ARBA00023125"/>
    </source>
</evidence>
<evidence type="ECO:0000256" key="3">
    <source>
        <dbReference type="ARBA" id="ARBA00023082"/>
    </source>
</evidence>
<dbReference type="PANTHER" id="PTHR43133">
    <property type="entry name" value="RNA POLYMERASE ECF-TYPE SIGMA FACTO"/>
    <property type="match status" value="1"/>
</dbReference>
<keyword evidence="3 6" id="KW-0731">Sigma factor</keyword>
<dbReference type="SUPFAM" id="SSF88946">
    <property type="entry name" value="Sigma2 domain of RNA polymerase sigma factors"/>
    <property type="match status" value="1"/>
</dbReference>
<dbReference type="InterPro" id="IPR013249">
    <property type="entry name" value="RNA_pol_sigma70_r4_t2"/>
</dbReference>
<keyword evidence="10" id="KW-1185">Reference proteome</keyword>
<dbReference type="Gene3D" id="1.10.1740.10">
    <property type="match status" value="1"/>
</dbReference>
<evidence type="ECO:0000256" key="6">
    <source>
        <dbReference type="RuleBase" id="RU000716"/>
    </source>
</evidence>
<comment type="caution">
    <text evidence="9">The sequence shown here is derived from an EMBL/GenBank/DDBJ whole genome shotgun (WGS) entry which is preliminary data.</text>
</comment>
<evidence type="ECO:0000256" key="1">
    <source>
        <dbReference type="ARBA" id="ARBA00010641"/>
    </source>
</evidence>
<evidence type="ECO:0000313" key="9">
    <source>
        <dbReference type="EMBL" id="MFD2639570.1"/>
    </source>
</evidence>
<dbReference type="EMBL" id="JBHUMZ010000025">
    <property type="protein sequence ID" value="MFD2639570.1"/>
    <property type="molecule type" value="Genomic_DNA"/>
</dbReference>
<gene>
    <name evidence="9" type="primary">sigW</name>
    <name evidence="9" type="ORF">ACFSW4_11885</name>
</gene>
<dbReference type="PROSITE" id="PS01063">
    <property type="entry name" value="SIGMA70_ECF"/>
    <property type="match status" value="1"/>
</dbReference>
<keyword evidence="4 6" id="KW-0238">DNA-binding</keyword>
<evidence type="ECO:0000256" key="2">
    <source>
        <dbReference type="ARBA" id="ARBA00023015"/>
    </source>
</evidence>
<evidence type="ECO:0000259" key="8">
    <source>
        <dbReference type="Pfam" id="PF08281"/>
    </source>
</evidence>
<dbReference type="PANTHER" id="PTHR43133:SF60">
    <property type="entry name" value="RNA POLYMERASE SIGMA FACTOR SIGV"/>
    <property type="match status" value="1"/>
</dbReference>
<organism evidence="9 10">
    <name type="scientific">Piscibacillus salipiscarius</name>
    <dbReference type="NCBI Taxonomy" id="299480"/>
    <lineage>
        <taxon>Bacteria</taxon>
        <taxon>Bacillati</taxon>
        <taxon>Bacillota</taxon>
        <taxon>Bacilli</taxon>
        <taxon>Bacillales</taxon>
        <taxon>Bacillaceae</taxon>
        <taxon>Piscibacillus</taxon>
    </lineage>
</organism>
<dbReference type="InterPro" id="IPR014284">
    <property type="entry name" value="RNA_pol_sigma-70_dom"/>
</dbReference>
<dbReference type="InterPro" id="IPR013325">
    <property type="entry name" value="RNA_pol_sigma_r2"/>
</dbReference>